<evidence type="ECO:0000313" key="6">
    <source>
        <dbReference type="EMBL" id="EGC37500.1"/>
    </source>
</evidence>
<dbReference type="Gene3D" id="3.30.43.10">
    <property type="entry name" value="Uridine Diphospho-n-acetylenolpyruvylglucosamine Reductase, domain 2"/>
    <property type="match status" value="1"/>
</dbReference>
<accession>F0ZEW7</accession>
<evidence type="ECO:0000256" key="1">
    <source>
        <dbReference type="ARBA" id="ARBA00005466"/>
    </source>
</evidence>
<dbReference type="InterPro" id="IPR050416">
    <property type="entry name" value="FAD-linked_Oxidoreductase"/>
</dbReference>
<dbReference type="STRING" id="5786.F0ZEW7"/>
<dbReference type="GO" id="GO:0016491">
    <property type="term" value="F:oxidoreductase activity"/>
    <property type="evidence" value="ECO:0007669"/>
    <property type="project" value="UniProtKB-KW"/>
</dbReference>
<evidence type="ECO:0000313" key="7">
    <source>
        <dbReference type="Proteomes" id="UP000001064"/>
    </source>
</evidence>
<dbReference type="Gene3D" id="3.30.465.10">
    <property type="match status" value="1"/>
</dbReference>
<gene>
    <name evidence="6" type="ORF">DICPUDRAFT_149884</name>
</gene>
<dbReference type="SUPFAM" id="SSF56176">
    <property type="entry name" value="FAD-binding/transporter-associated domain-like"/>
    <property type="match status" value="1"/>
</dbReference>
<evidence type="ECO:0000259" key="5">
    <source>
        <dbReference type="PROSITE" id="PS51387"/>
    </source>
</evidence>
<dbReference type="RefSeq" id="XP_003285974.1">
    <property type="nucleotide sequence ID" value="XM_003285926.1"/>
</dbReference>
<name>F0ZEW7_DICPU</name>
<feature type="domain" description="FAD-binding PCMH-type" evidence="5">
    <location>
        <begin position="37"/>
        <end position="205"/>
    </location>
</feature>
<evidence type="ECO:0000256" key="4">
    <source>
        <dbReference type="ARBA" id="ARBA00023002"/>
    </source>
</evidence>
<comment type="similarity">
    <text evidence="1">Belongs to the oxygen-dependent FAD-linked oxidoreductase family.</text>
</comment>
<dbReference type="KEGG" id="dpp:DICPUDRAFT_149884"/>
<dbReference type="Proteomes" id="UP000001064">
    <property type="component" value="Unassembled WGS sequence"/>
</dbReference>
<dbReference type="eggNOG" id="ENOG502S2FH">
    <property type="taxonomic scope" value="Eukaryota"/>
</dbReference>
<dbReference type="InParanoid" id="F0ZEW7"/>
<dbReference type="Pfam" id="PF01565">
    <property type="entry name" value="FAD_binding_4"/>
    <property type="match status" value="1"/>
</dbReference>
<dbReference type="InterPro" id="IPR036318">
    <property type="entry name" value="FAD-bd_PCMH-like_sf"/>
</dbReference>
<dbReference type="PANTHER" id="PTHR42973">
    <property type="entry name" value="BINDING OXIDOREDUCTASE, PUTATIVE (AFU_ORTHOLOGUE AFUA_1G17690)-RELATED"/>
    <property type="match status" value="1"/>
</dbReference>
<evidence type="ECO:0000256" key="3">
    <source>
        <dbReference type="ARBA" id="ARBA00022827"/>
    </source>
</evidence>
<dbReference type="AlphaFoldDB" id="F0ZEW7"/>
<keyword evidence="4" id="KW-0560">Oxidoreductase</keyword>
<dbReference type="VEuPathDB" id="AmoebaDB:DICPUDRAFT_149884"/>
<dbReference type="InterPro" id="IPR016169">
    <property type="entry name" value="FAD-bd_PCMH_sub2"/>
</dbReference>
<dbReference type="InterPro" id="IPR012951">
    <property type="entry name" value="BBE"/>
</dbReference>
<dbReference type="Gene3D" id="3.40.462.20">
    <property type="match status" value="1"/>
</dbReference>
<organism evidence="6 7">
    <name type="scientific">Dictyostelium purpureum</name>
    <name type="common">Slime mold</name>
    <dbReference type="NCBI Taxonomy" id="5786"/>
    <lineage>
        <taxon>Eukaryota</taxon>
        <taxon>Amoebozoa</taxon>
        <taxon>Evosea</taxon>
        <taxon>Eumycetozoa</taxon>
        <taxon>Dictyostelia</taxon>
        <taxon>Dictyosteliales</taxon>
        <taxon>Dictyosteliaceae</taxon>
        <taxon>Dictyostelium</taxon>
    </lineage>
</organism>
<reference evidence="7" key="1">
    <citation type="journal article" date="2011" name="Genome Biol.">
        <title>Comparative genomics of the social amoebae Dictyostelium discoideum and Dictyostelium purpureum.</title>
        <authorList>
            <consortium name="US DOE Joint Genome Institute (JGI-PGF)"/>
            <person name="Sucgang R."/>
            <person name="Kuo A."/>
            <person name="Tian X."/>
            <person name="Salerno W."/>
            <person name="Parikh A."/>
            <person name="Feasley C.L."/>
            <person name="Dalin E."/>
            <person name="Tu H."/>
            <person name="Huang E."/>
            <person name="Barry K."/>
            <person name="Lindquist E."/>
            <person name="Shapiro H."/>
            <person name="Bruce D."/>
            <person name="Schmutz J."/>
            <person name="Salamov A."/>
            <person name="Fey P."/>
            <person name="Gaudet P."/>
            <person name="Anjard C."/>
            <person name="Babu M.M."/>
            <person name="Basu S."/>
            <person name="Bushmanova Y."/>
            <person name="van der Wel H."/>
            <person name="Katoh-Kurasawa M."/>
            <person name="Dinh C."/>
            <person name="Coutinho P.M."/>
            <person name="Saito T."/>
            <person name="Elias M."/>
            <person name="Schaap P."/>
            <person name="Kay R.R."/>
            <person name="Henrissat B."/>
            <person name="Eichinger L."/>
            <person name="Rivero F."/>
            <person name="Putnam N.H."/>
            <person name="West C.M."/>
            <person name="Loomis W.F."/>
            <person name="Chisholm R.L."/>
            <person name="Shaulsky G."/>
            <person name="Strassmann J.E."/>
            <person name="Queller D.C."/>
            <person name="Kuspa A."/>
            <person name="Grigoriev I.V."/>
        </authorList>
    </citation>
    <scope>NUCLEOTIDE SEQUENCE [LARGE SCALE GENOMIC DNA]</scope>
    <source>
        <strain evidence="7">QSDP1</strain>
    </source>
</reference>
<dbReference type="OMA" id="VEDNNWI"/>
<protein>
    <recommendedName>
        <fullName evidence="5">FAD-binding PCMH-type domain-containing protein</fullName>
    </recommendedName>
</protein>
<evidence type="ECO:0000256" key="2">
    <source>
        <dbReference type="ARBA" id="ARBA00022630"/>
    </source>
</evidence>
<keyword evidence="2" id="KW-0285">Flavoprotein</keyword>
<dbReference type="GeneID" id="10499693"/>
<keyword evidence="3" id="KW-0274">FAD</keyword>
<dbReference type="InterPro" id="IPR016166">
    <property type="entry name" value="FAD-bd_PCMH"/>
</dbReference>
<dbReference type="PANTHER" id="PTHR42973:SF14">
    <property type="entry name" value="FAD-BINDING PCMH-TYPE DOMAIN-CONTAINING PROTEIN-RELATED"/>
    <property type="match status" value="1"/>
</dbReference>
<dbReference type="InterPro" id="IPR006094">
    <property type="entry name" value="Oxid_FAD_bind_N"/>
</dbReference>
<dbReference type="EMBL" id="GL870998">
    <property type="protein sequence ID" value="EGC37500.1"/>
    <property type="molecule type" value="Genomic_DNA"/>
</dbReference>
<dbReference type="OrthoDB" id="9983560at2759"/>
<dbReference type="GO" id="GO:0005576">
    <property type="term" value="C:extracellular region"/>
    <property type="evidence" value="ECO:0000318"/>
    <property type="project" value="GO_Central"/>
</dbReference>
<dbReference type="PROSITE" id="PS51387">
    <property type="entry name" value="FAD_PCMH"/>
    <property type="match status" value="1"/>
</dbReference>
<proteinExistence type="inferred from homology"/>
<keyword evidence="7" id="KW-1185">Reference proteome</keyword>
<dbReference type="InterPro" id="IPR016167">
    <property type="entry name" value="FAD-bd_PCMH_sub1"/>
</dbReference>
<sequence length="444" mass="49891">MDTCNIESIRNLIKGDVLFRNSEGYKESVNSRWNIDGLNYPLIIVNPICDEDIKNSILFSKNHNLIFTVRAGGHSLKSDNVDGLLLDLKYYKNIKVDENNKILTVGGGCLLGDVDRESQKFKLVIPTGQASDTGLAGLCLGGGVGHLTRSFGLTSDNLISINLIDCDGNKKIASKNTNSDLFWACKMAGSNFGVVTELTFKVYDLDNILLGSFITGIENGKELLNKTCQFLKEEYLPRELSVSITIDFNTVVIYGIYNGPENQGKVVVEKLSSYLPKKDLTTNSIANIEFTKLQCAFDEYLPRNKCYYKRGFFISINPNEELIELITTEFSKHPTGTISAVFTHLGGALKDFNDSPFAFRDSKFLITILSIIPTPKDKPIILEWTNQLFSKLNKFKTADYSNVTDEILTLDHYHGYNIEKLRDIKLIYDPNNFFKSNKNIILNK</sequence>
<dbReference type="Pfam" id="PF08031">
    <property type="entry name" value="BBE"/>
    <property type="match status" value="1"/>
</dbReference>
<dbReference type="GO" id="GO:0071949">
    <property type="term" value="F:FAD binding"/>
    <property type="evidence" value="ECO:0007669"/>
    <property type="project" value="InterPro"/>
</dbReference>